<dbReference type="EMBL" id="JACHJU010000001">
    <property type="protein sequence ID" value="MBB4938335.1"/>
    <property type="molecule type" value="Genomic_DNA"/>
</dbReference>
<proteinExistence type="predicted"/>
<dbReference type="RefSeq" id="WP_184754534.1">
    <property type="nucleotide sequence ID" value="NZ_BAABEK010000120.1"/>
</dbReference>
<comment type="caution">
    <text evidence="1">The sequence shown here is derived from an EMBL/GenBank/DDBJ whole genome shotgun (WGS) entry which is preliminary data.</text>
</comment>
<reference evidence="1 2" key="1">
    <citation type="submission" date="2020-08" db="EMBL/GenBank/DDBJ databases">
        <title>Sequencing the genomes of 1000 actinobacteria strains.</title>
        <authorList>
            <person name="Klenk H.-P."/>
        </authorList>
    </citation>
    <scope>NUCLEOTIDE SEQUENCE [LARGE SCALE GENOMIC DNA]</scope>
    <source>
        <strain evidence="1 2">DSM 43023</strain>
    </source>
</reference>
<organism evidence="1 2">
    <name type="scientific">Streptosporangium album</name>
    <dbReference type="NCBI Taxonomy" id="47479"/>
    <lineage>
        <taxon>Bacteria</taxon>
        <taxon>Bacillati</taxon>
        <taxon>Actinomycetota</taxon>
        <taxon>Actinomycetes</taxon>
        <taxon>Streptosporangiales</taxon>
        <taxon>Streptosporangiaceae</taxon>
        <taxon>Streptosporangium</taxon>
    </lineage>
</organism>
<accession>A0A7W7RUC2</accession>
<dbReference type="AlphaFoldDB" id="A0A7W7RUC2"/>
<dbReference type="Proteomes" id="UP000534286">
    <property type="component" value="Unassembled WGS sequence"/>
</dbReference>
<protein>
    <submittedName>
        <fullName evidence="1">Uncharacterized protein</fullName>
    </submittedName>
</protein>
<evidence type="ECO:0000313" key="1">
    <source>
        <dbReference type="EMBL" id="MBB4938335.1"/>
    </source>
</evidence>
<keyword evidence="2" id="KW-1185">Reference proteome</keyword>
<sequence length="78" mass="8764">MADQAKRIRLDIPSGPEYDQVRDMHGHTVTVFESTEVNGRRSLKIGSRTLVLQRVGVDESGNETTEIFRAQSISEPSY</sequence>
<gene>
    <name evidence="1" type="ORF">FHR32_002640</name>
</gene>
<name>A0A7W7RUC2_9ACTN</name>
<evidence type="ECO:0000313" key="2">
    <source>
        <dbReference type="Proteomes" id="UP000534286"/>
    </source>
</evidence>